<gene>
    <name evidence="2" type="ORF">EXIGLDRAFT_272861</name>
</gene>
<dbReference type="AlphaFoldDB" id="A0A165DKV9"/>
<dbReference type="Proteomes" id="UP000077266">
    <property type="component" value="Unassembled WGS sequence"/>
</dbReference>
<reference evidence="2 3" key="1">
    <citation type="journal article" date="2016" name="Mol. Biol. Evol.">
        <title>Comparative Genomics of Early-Diverging Mushroom-Forming Fungi Provides Insights into the Origins of Lignocellulose Decay Capabilities.</title>
        <authorList>
            <person name="Nagy L.G."/>
            <person name="Riley R."/>
            <person name="Tritt A."/>
            <person name="Adam C."/>
            <person name="Daum C."/>
            <person name="Floudas D."/>
            <person name="Sun H."/>
            <person name="Yadav J.S."/>
            <person name="Pangilinan J."/>
            <person name="Larsson K.H."/>
            <person name="Matsuura K."/>
            <person name="Barry K."/>
            <person name="Labutti K."/>
            <person name="Kuo R."/>
            <person name="Ohm R.A."/>
            <person name="Bhattacharya S.S."/>
            <person name="Shirouzu T."/>
            <person name="Yoshinaga Y."/>
            <person name="Martin F.M."/>
            <person name="Grigoriev I.V."/>
            <person name="Hibbett D.S."/>
        </authorList>
    </citation>
    <scope>NUCLEOTIDE SEQUENCE [LARGE SCALE GENOMIC DNA]</scope>
    <source>
        <strain evidence="2 3">HHB12029</strain>
    </source>
</reference>
<evidence type="ECO:0000256" key="1">
    <source>
        <dbReference type="SAM" id="MobiDB-lite"/>
    </source>
</evidence>
<sequence>MQAQRQARACARRTAKNGPYRTAFRDYTTLLRPPTALEQRIDRARPAYLWRVQRLDLTWKASQEGSGREFYSVPARSSHSPSVTLIVAVHDPRKQSADLSPHPSRSVASVIPRLSSSKGRSERSLHCRCCSRNQQLAAVASHTSLAHIRDPLHLLCRRYGAHSPVPAWPLRRCHALSRLRAPRCRSLLRPCLPQSRSLPGLLRLRLPRNPSISSAHRYFDDANFPRARAGQARVGCVSPWELA</sequence>
<evidence type="ECO:0000313" key="2">
    <source>
        <dbReference type="EMBL" id="KZV84796.1"/>
    </source>
</evidence>
<keyword evidence="3" id="KW-1185">Reference proteome</keyword>
<organism evidence="2 3">
    <name type="scientific">Exidia glandulosa HHB12029</name>
    <dbReference type="NCBI Taxonomy" id="1314781"/>
    <lineage>
        <taxon>Eukaryota</taxon>
        <taxon>Fungi</taxon>
        <taxon>Dikarya</taxon>
        <taxon>Basidiomycota</taxon>
        <taxon>Agaricomycotina</taxon>
        <taxon>Agaricomycetes</taxon>
        <taxon>Auriculariales</taxon>
        <taxon>Exidiaceae</taxon>
        <taxon>Exidia</taxon>
    </lineage>
</organism>
<feature type="region of interest" description="Disordered" evidence="1">
    <location>
        <begin position="94"/>
        <end position="113"/>
    </location>
</feature>
<dbReference type="InParanoid" id="A0A165DKV9"/>
<dbReference type="EMBL" id="KV426210">
    <property type="protein sequence ID" value="KZV84796.1"/>
    <property type="molecule type" value="Genomic_DNA"/>
</dbReference>
<protein>
    <submittedName>
        <fullName evidence="2">Uncharacterized protein</fullName>
    </submittedName>
</protein>
<name>A0A165DKV9_EXIGL</name>
<evidence type="ECO:0000313" key="3">
    <source>
        <dbReference type="Proteomes" id="UP000077266"/>
    </source>
</evidence>
<proteinExistence type="predicted"/>
<accession>A0A165DKV9</accession>